<dbReference type="PANTHER" id="PTHR11851:SF224">
    <property type="entry name" value="PROCESSING PROTEASE"/>
    <property type="match status" value="1"/>
</dbReference>
<dbReference type="Pfam" id="PF00675">
    <property type="entry name" value="Peptidase_M16"/>
    <property type="match status" value="2"/>
</dbReference>
<feature type="chain" id="PRO_5045550222" evidence="2">
    <location>
        <begin position="20"/>
        <end position="939"/>
    </location>
</feature>
<dbReference type="RefSeq" id="WP_344707560.1">
    <property type="nucleotide sequence ID" value="NZ_BAABBQ010000001.1"/>
</dbReference>
<dbReference type="Pfam" id="PF05193">
    <property type="entry name" value="Peptidase_M16_C"/>
    <property type="match status" value="2"/>
</dbReference>
<keyword evidence="6" id="KW-1185">Reference proteome</keyword>
<dbReference type="Gene3D" id="3.30.830.10">
    <property type="entry name" value="Metalloenzyme, LuxS/M16 peptidase-like"/>
    <property type="match status" value="4"/>
</dbReference>
<evidence type="ECO:0000259" key="3">
    <source>
        <dbReference type="Pfam" id="PF00675"/>
    </source>
</evidence>
<dbReference type="PANTHER" id="PTHR11851">
    <property type="entry name" value="METALLOPROTEASE"/>
    <property type="match status" value="1"/>
</dbReference>
<evidence type="ECO:0000256" key="2">
    <source>
        <dbReference type="SAM" id="SignalP"/>
    </source>
</evidence>
<protein>
    <submittedName>
        <fullName evidence="5">Pitrilysin family protein</fullName>
    </submittedName>
</protein>
<evidence type="ECO:0000313" key="6">
    <source>
        <dbReference type="Proteomes" id="UP001500235"/>
    </source>
</evidence>
<feature type="domain" description="Peptidase M16 C-terminal" evidence="4">
    <location>
        <begin position="204"/>
        <end position="382"/>
    </location>
</feature>
<feature type="region of interest" description="Disordered" evidence="1">
    <location>
        <begin position="466"/>
        <end position="494"/>
    </location>
</feature>
<organism evidence="5 6">
    <name type="scientific">Sphingomonas swuensis</name>
    <dbReference type="NCBI Taxonomy" id="977800"/>
    <lineage>
        <taxon>Bacteria</taxon>
        <taxon>Pseudomonadati</taxon>
        <taxon>Pseudomonadota</taxon>
        <taxon>Alphaproteobacteria</taxon>
        <taxon>Sphingomonadales</taxon>
        <taxon>Sphingomonadaceae</taxon>
        <taxon>Sphingomonas</taxon>
    </lineage>
</organism>
<dbReference type="InterPro" id="IPR050361">
    <property type="entry name" value="MPP/UQCRC_Complex"/>
</dbReference>
<feature type="domain" description="Peptidase M16 N-terminal" evidence="3">
    <location>
        <begin position="48"/>
        <end position="165"/>
    </location>
</feature>
<sequence>MSVSIRAALLGALMTSAIAMPTAAAAQATKLGAPTIPFTERKLANGLRVIAIRDTSTPDVTVSMWYEVGSKHDPEGRSGFAHLFEHILSRKTVNMPYNTINKMVDDIGGTRNASTWYDRTNYYETVPAQYLERMLWTHAERMARPVIDKEVFETERNVVKEELRQRVLAPPYGRLYSFALGENVYNVLPHRRPTIGSISDLDSATLEDARAFHEAFYGPDTATLIVSGNFEPSQLDALVNKYFAAVPKRPRPASLAIKGKDRPLNGRRVSATGPNVPLPIVGAAWQTPGAASTDMAAMEVLDAILTRGDSNRLETALVKTGLSTRPISQLNDTEEQGYYALMAIVASGREPEVVATELARTLDALRKSGPTAAELAEAKNELLSAGLEEREVASSRAFTLGEGLVRTGDPRAADKRLAAVTRVTAADVQRVARTILDPAKRIELRYAKGDGEAKGWANPTPLPRFASPPPAARPPLALLPEGQRQAPPAPGTPAQFRMPALSETTLGNGMKLVTARTGNVPLATLTVAIRAGSAVEPRAKAGLASMVANIASKGTTTRSADQIAAGLERLGADLSANASLDGTVLSLTAPVATMPQAAEILGDILANSTFPEEDFAREKKRSLDGLQVALKDPGQIAGLALPPVVFGSAPYGTVASPATIAGLTRADLAQFRSTWWRPDLATAFVSGGIDPAQARQIAEKALGGWRATGAAPALPSDVAGSEQAPRTLVIDLPGAGQATVVAAVRGVPRSDAGYYDALLANSILGGSSTGRLFQEIRVKRALSYGASSSLAAGLGSGTLSASASTKNESAAEVAQVFLDQFSRIGSEPLTAADVENRKTFMVGSFQRSLQSSAGFNSQLAGASLRGVSPTEQLAYAERVRAVGGTAATSAIGRLLQPSRVSLVIVGDSAKFIDKVRAMRPDVMVVPADQLDLSTLGIAR</sequence>
<evidence type="ECO:0000259" key="4">
    <source>
        <dbReference type="Pfam" id="PF05193"/>
    </source>
</evidence>
<proteinExistence type="predicted"/>
<evidence type="ECO:0000256" key="1">
    <source>
        <dbReference type="SAM" id="MobiDB-lite"/>
    </source>
</evidence>
<dbReference type="Proteomes" id="UP001500235">
    <property type="component" value="Unassembled WGS sequence"/>
</dbReference>
<dbReference type="InterPro" id="IPR007863">
    <property type="entry name" value="Peptidase_M16_C"/>
</dbReference>
<keyword evidence="2" id="KW-0732">Signal</keyword>
<feature type="signal peptide" evidence="2">
    <location>
        <begin position="1"/>
        <end position="19"/>
    </location>
</feature>
<evidence type="ECO:0000313" key="5">
    <source>
        <dbReference type="EMBL" id="GAA4022039.1"/>
    </source>
</evidence>
<dbReference type="SUPFAM" id="SSF63411">
    <property type="entry name" value="LuxS/MPP-like metallohydrolase"/>
    <property type="match status" value="4"/>
</dbReference>
<feature type="domain" description="Peptidase M16 C-terminal" evidence="4">
    <location>
        <begin position="663"/>
        <end position="838"/>
    </location>
</feature>
<dbReference type="EMBL" id="BAABBQ010000001">
    <property type="protein sequence ID" value="GAA4022039.1"/>
    <property type="molecule type" value="Genomic_DNA"/>
</dbReference>
<feature type="domain" description="Peptidase M16 N-terminal" evidence="3">
    <location>
        <begin position="514"/>
        <end position="628"/>
    </location>
</feature>
<comment type="caution">
    <text evidence="5">The sequence shown here is derived from an EMBL/GenBank/DDBJ whole genome shotgun (WGS) entry which is preliminary data.</text>
</comment>
<gene>
    <name evidence="5" type="ORF">GCM10022280_23340</name>
</gene>
<dbReference type="InterPro" id="IPR011765">
    <property type="entry name" value="Pept_M16_N"/>
</dbReference>
<accession>A0ABP7T8Y5</accession>
<name>A0ABP7T8Y5_9SPHN</name>
<reference evidence="6" key="1">
    <citation type="journal article" date="2019" name="Int. J. Syst. Evol. Microbiol.">
        <title>The Global Catalogue of Microorganisms (GCM) 10K type strain sequencing project: providing services to taxonomists for standard genome sequencing and annotation.</title>
        <authorList>
            <consortium name="The Broad Institute Genomics Platform"/>
            <consortium name="The Broad Institute Genome Sequencing Center for Infectious Disease"/>
            <person name="Wu L."/>
            <person name="Ma J."/>
        </authorList>
    </citation>
    <scope>NUCLEOTIDE SEQUENCE [LARGE SCALE GENOMIC DNA]</scope>
    <source>
        <strain evidence="6">JCM 17563</strain>
    </source>
</reference>
<dbReference type="InterPro" id="IPR011249">
    <property type="entry name" value="Metalloenz_LuxS/M16"/>
</dbReference>